<evidence type="ECO:0000313" key="2">
    <source>
        <dbReference type="Proteomes" id="UP000789920"/>
    </source>
</evidence>
<protein>
    <submittedName>
        <fullName evidence="1">5873_t:CDS:1</fullName>
    </submittedName>
</protein>
<dbReference type="EMBL" id="CAJVQC010047660">
    <property type="protein sequence ID" value="CAG8785086.1"/>
    <property type="molecule type" value="Genomic_DNA"/>
</dbReference>
<proteinExistence type="predicted"/>
<name>A0ACA9RCB7_9GLOM</name>
<reference evidence="1" key="1">
    <citation type="submission" date="2021-06" db="EMBL/GenBank/DDBJ databases">
        <authorList>
            <person name="Kallberg Y."/>
            <person name="Tangrot J."/>
            <person name="Rosling A."/>
        </authorList>
    </citation>
    <scope>NUCLEOTIDE SEQUENCE</scope>
    <source>
        <strain evidence="1">MA461A</strain>
    </source>
</reference>
<gene>
    <name evidence="1" type="ORF">RPERSI_LOCUS18164</name>
</gene>
<accession>A0ACA9RCB7</accession>
<dbReference type="Proteomes" id="UP000789920">
    <property type="component" value="Unassembled WGS sequence"/>
</dbReference>
<comment type="caution">
    <text evidence="1">The sequence shown here is derived from an EMBL/GenBank/DDBJ whole genome shotgun (WGS) entry which is preliminary data.</text>
</comment>
<organism evidence="1 2">
    <name type="scientific">Racocetra persica</name>
    <dbReference type="NCBI Taxonomy" id="160502"/>
    <lineage>
        <taxon>Eukaryota</taxon>
        <taxon>Fungi</taxon>
        <taxon>Fungi incertae sedis</taxon>
        <taxon>Mucoromycota</taxon>
        <taxon>Glomeromycotina</taxon>
        <taxon>Glomeromycetes</taxon>
        <taxon>Diversisporales</taxon>
        <taxon>Gigasporaceae</taxon>
        <taxon>Racocetra</taxon>
    </lineage>
</organism>
<sequence>DVEFDQQYKEMKTKEEEVLRDSLLKLYQELKGQTKEIKTEEETRKKFELLFPEAIRRSVNDNRHSRAIYHSRLLNTKGLPCPQNNHSQEWQASTFLELLRNSQSGNKVSRASISQPVESISVYLTEQVENLNIQEDSTETSLQAQIQISPNDQELLQELSDRIECSKIQEKDSKIISLKISEEKLFVQLEDGRELSIPIN</sequence>
<feature type="non-terminal residue" evidence="1">
    <location>
        <position position="1"/>
    </location>
</feature>
<evidence type="ECO:0000313" key="1">
    <source>
        <dbReference type="EMBL" id="CAG8785086.1"/>
    </source>
</evidence>
<keyword evidence="2" id="KW-1185">Reference proteome</keyword>